<protein>
    <submittedName>
        <fullName evidence="1">Uncharacterized protein</fullName>
    </submittedName>
</protein>
<proteinExistence type="predicted"/>
<accession>A0A1R3HHX7</accession>
<evidence type="ECO:0000313" key="1">
    <source>
        <dbReference type="EMBL" id="OMO69920.1"/>
    </source>
</evidence>
<reference evidence="2" key="1">
    <citation type="submission" date="2013-09" db="EMBL/GenBank/DDBJ databases">
        <title>Corchorus olitorius genome sequencing.</title>
        <authorList>
            <person name="Alam M."/>
            <person name="Haque M.S."/>
            <person name="Islam M.S."/>
            <person name="Emdad E.M."/>
            <person name="Islam M.M."/>
            <person name="Ahmed B."/>
            <person name="Halim A."/>
            <person name="Hossen Q.M.M."/>
            <person name="Hossain M.Z."/>
            <person name="Ahmed R."/>
            <person name="Khan M.M."/>
            <person name="Islam R."/>
            <person name="Rashid M.M."/>
            <person name="Khan S.A."/>
            <person name="Rahman M.S."/>
            <person name="Alam M."/>
            <person name="Yahiya A.S."/>
            <person name="Khan M.S."/>
            <person name="Azam M.S."/>
            <person name="Haque T."/>
            <person name="Lashkar M.Z.H."/>
            <person name="Akhand A.I."/>
            <person name="Morshed G."/>
            <person name="Roy S."/>
            <person name="Uddin K.S."/>
            <person name="Rabeya T."/>
            <person name="Hossain A.S."/>
            <person name="Chowdhury A."/>
            <person name="Snigdha A.R."/>
            <person name="Mortoza M.S."/>
            <person name="Matin S.A."/>
            <person name="Hoque S.M.E."/>
            <person name="Islam M.K."/>
            <person name="Roy D.K."/>
            <person name="Haider R."/>
            <person name="Moosa M.M."/>
            <person name="Elias S.M."/>
            <person name="Hasan A.M."/>
            <person name="Jahan S."/>
            <person name="Shafiuddin M."/>
            <person name="Mahmood N."/>
            <person name="Shommy N.S."/>
        </authorList>
    </citation>
    <scope>NUCLEOTIDE SEQUENCE [LARGE SCALE GENOMIC DNA]</scope>
    <source>
        <strain evidence="2">cv. O-4</strain>
    </source>
</reference>
<dbReference type="EMBL" id="AWUE01020104">
    <property type="protein sequence ID" value="OMO69920.1"/>
    <property type="molecule type" value="Genomic_DNA"/>
</dbReference>
<dbReference type="AlphaFoldDB" id="A0A1R3HHX7"/>
<gene>
    <name evidence="1" type="ORF">COLO4_28860</name>
</gene>
<sequence>MDKIRGLLSWHLSFGNQVEKKLPYSFQVWVHQQQIKEYDLLNHCCIVSNYP</sequence>
<name>A0A1R3HHX7_9ROSI</name>
<keyword evidence="2" id="KW-1185">Reference proteome</keyword>
<dbReference type="Proteomes" id="UP000187203">
    <property type="component" value="Unassembled WGS sequence"/>
</dbReference>
<evidence type="ECO:0000313" key="2">
    <source>
        <dbReference type="Proteomes" id="UP000187203"/>
    </source>
</evidence>
<organism evidence="1 2">
    <name type="scientific">Corchorus olitorius</name>
    <dbReference type="NCBI Taxonomy" id="93759"/>
    <lineage>
        <taxon>Eukaryota</taxon>
        <taxon>Viridiplantae</taxon>
        <taxon>Streptophyta</taxon>
        <taxon>Embryophyta</taxon>
        <taxon>Tracheophyta</taxon>
        <taxon>Spermatophyta</taxon>
        <taxon>Magnoliopsida</taxon>
        <taxon>eudicotyledons</taxon>
        <taxon>Gunneridae</taxon>
        <taxon>Pentapetalae</taxon>
        <taxon>rosids</taxon>
        <taxon>malvids</taxon>
        <taxon>Malvales</taxon>
        <taxon>Malvaceae</taxon>
        <taxon>Grewioideae</taxon>
        <taxon>Apeibeae</taxon>
        <taxon>Corchorus</taxon>
    </lineage>
</organism>
<comment type="caution">
    <text evidence="1">The sequence shown here is derived from an EMBL/GenBank/DDBJ whole genome shotgun (WGS) entry which is preliminary data.</text>
</comment>